<name>A0ABW1H0W6_9ACTN</name>
<evidence type="ECO:0000313" key="3">
    <source>
        <dbReference type="Proteomes" id="UP001596226"/>
    </source>
</evidence>
<proteinExistence type="predicted"/>
<dbReference type="Proteomes" id="UP001596226">
    <property type="component" value="Unassembled WGS sequence"/>
</dbReference>
<evidence type="ECO:0000313" key="2">
    <source>
        <dbReference type="EMBL" id="MFC5923314.1"/>
    </source>
</evidence>
<gene>
    <name evidence="2" type="ORF">ACFQGL_08160</name>
</gene>
<keyword evidence="3" id="KW-1185">Reference proteome</keyword>
<dbReference type="RefSeq" id="WP_377507797.1">
    <property type="nucleotide sequence ID" value="NZ_JBHSQS010000004.1"/>
</dbReference>
<evidence type="ECO:0000256" key="1">
    <source>
        <dbReference type="SAM" id="SignalP"/>
    </source>
</evidence>
<feature type="signal peptide" evidence="1">
    <location>
        <begin position="1"/>
        <end position="36"/>
    </location>
</feature>
<evidence type="ECO:0008006" key="4">
    <source>
        <dbReference type="Google" id="ProtNLM"/>
    </source>
</evidence>
<dbReference type="SUPFAM" id="SSF50370">
    <property type="entry name" value="Ricin B-like lectins"/>
    <property type="match status" value="1"/>
</dbReference>
<organism evidence="2 3">
    <name type="scientific">Micromonospora vulcania</name>
    <dbReference type="NCBI Taxonomy" id="1441873"/>
    <lineage>
        <taxon>Bacteria</taxon>
        <taxon>Bacillati</taxon>
        <taxon>Actinomycetota</taxon>
        <taxon>Actinomycetes</taxon>
        <taxon>Micromonosporales</taxon>
        <taxon>Micromonosporaceae</taxon>
        <taxon>Micromonospora</taxon>
    </lineage>
</organism>
<protein>
    <recommendedName>
        <fullName evidence="4">Ricin B lectin domain-containing protein</fullName>
    </recommendedName>
</protein>
<sequence length="162" mass="18281">MRFALRRRLRRIAAGLLASIAAAGALAVSSAAPASADTYTPWGYLVNWATKQCLATDFSTSVYTFTGCNGPQKWRQQFLDAYPGDYMLQNEATGRCLKQVDYYRVVSASCNGAVVEFRWYSYDGFIRSANTQGLLVTDFTRKVSLYNGNTWPDNQWWGFRYS</sequence>
<feature type="chain" id="PRO_5046635632" description="Ricin B lectin domain-containing protein" evidence="1">
    <location>
        <begin position="37"/>
        <end position="162"/>
    </location>
</feature>
<comment type="caution">
    <text evidence="2">The sequence shown here is derived from an EMBL/GenBank/DDBJ whole genome shotgun (WGS) entry which is preliminary data.</text>
</comment>
<accession>A0ABW1H0W6</accession>
<dbReference type="Gene3D" id="2.80.10.50">
    <property type="match status" value="1"/>
</dbReference>
<dbReference type="EMBL" id="JBHSQS010000004">
    <property type="protein sequence ID" value="MFC5923314.1"/>
    <property type="molecule type" value="Genomic_DNA"/>
</dbReference>
<reference evidence="3" key="1">
    <citation type="journal article" date="2019" name="Int. J. Syst. Evol. Microbiol.">
        <title>The Global Catalogue of Microorganisms (GCM) 10K type strain sequencing project: providing services to taxonomists for standard genome sequencing and annotation.</title>
        <authorList>
            <consortium name="The Broad Institute Genomics Platform"/>
            <consortium name="The Broad Institute Genome Sequencing Center for Infectious Disease"/>
            <person name="Wu L."/>
            <person name="Ma J."/>
        </authorList>
    </citation>
    <scope>NUCLEOTIDE SEQUENCE [LARGE SCALE GENOMIC DNA]</scope>
    <source>
        <strain evidence="3">CGMCC 4.7144</strain>
    </source>
</reference>
<keyword evidence="1" id="KW-0732">Signal</keyword>
<dbReference type="InterPro" id="IPR035992">
    <property type="entry name" value="Ricin_B-like_lectins"/>
</dbReference>